<keyword evidence="11" id="KW-1185">Reference proteome</keyword>
<dbReference type="SMART" id="SM00068">
    <property type="entry name" value="GHB"/>
    <property type="match status" value="1"/>
</dbReference>
<keyword evidence="7" id="KW-1015">Disulfide bond</keyword>
<dbReference type="Pfam" id="PF00007">
    <property type="entry name" value="Cys_knot"/>
    <property type="match status" value="1"/>
</dbReference>
<accession>A0AAV2LYW9</accession>
<evidence type="ECO:0000256" key="6">
    <source>
        <dbReference type="ARBA" id="ARBA00022702"/>
    </source>
</evidence>
<dbReference type="PANTHER" id="PTHR11515:SF29">
    <property type="entry name" value="THYROTROPIN SUBUNIT BETA-LIKE"/>
    <property type="match status" value="1"/>
</dbReference>
<dbReference type="EMBL" id="OZ035827">
    <property type="protein sequence ID" value="CAL1606263.1"/>
    <property type="molecule type" value="Genomic_DNA"/>
</dbReference>
<dbReference type="InterPro" id="IPR018245">
    <property type="entry name" value="Gonadotropin_bsu_CS"/>
</dbReference>
<dbReference type="PANTHER" id="PTHR11515">
    <property type="entry name" value="GLYCOPROTEIN HORMONE BETA CHAIN"/>
    <property type="match status" value="1"/>
</dbReference>
<evidence type="ECO:0000256" key="1">
    <source>
        <dbReference type="ARBA" id="ARBA00003920"/>
    </source>
</evidence>
<keyword evidence="6" id="KW-0372">Hormone</keyword>
<protein>
    <recommendedName>
        <fullName evidence="9">Glycoprotein hormone subunit beta domain-containing protein</fullName>
    </recommendedName>
</protein>
<evidence type="ECO:0000313" key="11">
    <source>
        <dbReference type="Proteomes" id="UP001497482"/>
    </source>
</evidence>
<evidence type="ECO:0000256" key="7">
    <source>
        <dbReference type="ARBA" id="ARBA00023157"/>
    </source>
</evidence>
<dbReference type="InterPro" id="IPR029034">
    <property type="entry name" value="Cystine-knot_cytokine"/>
</dbReference>
<dbReference type="GO" id="GO:0007186">
    <property type="term" value="P:G protein-coupled receptor signaling pathway"/>
    <property type="evidence" value="ECO:0007669"/>
    <property type="project" value="TreeGrafter"/>
</dbReference>
<comment type="function">
    <text evidence="1">Involved in gametogenesis and steroidogenesis.</text>
</comment>
<comment type="subunit">
    <text evidence="4">Heterodimer of an alpha and a beta chain.</text>
</comment>
<dbReference type="AlphaFoldDB" id="A0AAV2LYW9"/>
<feature type="domain" description="Glycoprotein hormone subunit beta" evidence="9">
    <location>
        <begin position="4"/>
        <end position="105"/>
    </location>
</feature>
<evidence type="ECO:0000256" key="8">
    <source>
        <dbReference type="ARBA" id="ARBA00023180"/>
    </source>
</evidence>
<comment type="subcellular location">
    <subcellularLocation>
        <location evidence="2">Secreted</location>
    </subcellularLocation>
</comment>
<keyword evidence="5" id="KW-0964">Secreted</keyword>
<evidence type="ECO:0000256" key="3">
    <source>
        <dbReference type="ARBA" id="ARBA00006552"/>
    </source>
</evidence>
<reference evidence="10 11" key="1">
    <citation type="submission" date="2024-04" db="EMBL/GenBank/DDBJ databases">
        <authorList>
            <person name="Waldvogel A.-M."/>
            <person name="Schoenle A."/>
        </authorList>
    </citation>
    <scope>NUCLEOTIDE SEQUENCE [LARGE SCALE GENOMIC DNA]</scope>
</reference>
<evidence type="ECO:0000256" key="5">
    <source>
        <dbReference type="ARBA" id="ARBA00022525"/>
    </source>
</evidence>
<dbReference type="GO" id="GO:0005179">
    <property type="term" value="F:hormone activity"/>
    <property type="evidence" value="ECO:0007669"/>
    <property type="project" value="UniProtKB-KW"/>
</dbReference>
<gene>
    <name evidence="10" type="ORF">KC01_LOCUS33478</name>
</gene>
<evidence type="ECO:0000256" key="2">
    <source>
        <dbReference type="ARBA" id="ARBA00004613"/>
    </source>
</evidence>
<name>A0AAV2LYW9_KNICA</name>
<dbReference type="GO" id="GO:0005615">
    <property type="term" value="C:extracellular space"/>
    <property type="evidence" value="ECO:0007669"/>
    <property type="project" value="TreeGrafter"/>
</dbReference>
<dbReference type="CDD" id="cd00069">
    <property type="entry name" value="GHB_like"/>
    <property type="match status" value="1"/>
</dbReference>
<dbReference type="InterPro" id="IPR006208">
    <property type="entry name" value="Glyco_hormone_CN"/>
</dbReference>
<dbReference type="SUPFAM" id="SSF57501">
    <property type="entry name" value="Cystine-knot cytokines"/>
    <property type="match status" value="1"/>
</dbReference>
<evidence type="ECO:0000259" key="9">
    <source>
        <dbReference type="Pfam" id="PF00007"/>
    </source>
</evidence>
<sequence>MNKCQSCAPKNFTLRMETECGQCVLVNTTICSGLCYTQDTNIRGRFGRSFVIQRSCLPQSLVYHSVQVPTCAQSDTPLLYPAAERCHCSRCNKHSHHCFRTRPAPRDRCTQAASKPPAR</sequence>
<dbReference type="Gene3D" id="2.10.90.10">
    <property type="entry name" value="Cystine-knot cytokines"/>
    <property type="match status" value="1"/>
</dbReference>
<dbReference type="GO" id="GO:0005737">
    <property type="term" value="C:cytoplasm"/>
    <property type="evidence" value="ECO:0007669"/>
    <property type="project" value="TreeGrafter"/>
</dbReference>
<dbReference type="PROSITE" id="PS00261">
    <property type="entry name" value="GLYCO_HORMONE_BETA_1"/>
    <property type="match status" value="1"/>
</dbReference>
<dbReference type="Proteomes" id="UP001497482">
    <property type="component" value="Chromosome 5"/>
</dbReference>
<evidence type="ECO:0000313" key="10">
    <source>
        <dbReference type="EMBL" id="CAL1606263.1"/>
    </source>
</evidence>
<proteinExistence type="inferred from homology"/>
<organism evidence="10 11">
    <name type="scientific">Knipowitschia caucasica</name>
    <name type="common">Caucasian dwarf goby</name>
    <name type="synonym">Pomatoschistus caucasicus</name>
    <dbReference type="NCBI Taxonomy" id="637954"/>
    <lineage>
        <taxon>Eukaryota</taxon>
        <taxon>Metazoa</taxon>
        <taxon>Chordata</taxon>
        <taxon>Craniata</taxon>
        <taxon>Vertebrata</taxon>
        <taxon>Euteleostomi</taxon>
        <taxon>Actinopterygii</taxon>
        <taxon>Neopterygii</taxon>
        <taxon>Teleostei</taxon>
        <taxon>Neoteleostei</taxon>
        <taxon>Acanthomorphata</taxon>
        <taxon>Gobiaria</taxon>
        <taxon>Gobiiformes</taxon>
        <taxon>Gobioidei</taxon>
        <taxon>Gobiidae</taxon>
        <taxon>Gobiinae</taxon>
        <taxon>Knipowitschia</taxon>
    </lineage>
</organism>
<evidence type="ECO:0000256" key="4">
    <source>
        <dbReference type="ARBA" id="ARBA00011870"/>
    </source>
</evidence>
<comment type="similarity">
    <text evidence="3">Belongs to the glycoprotein hormones subunit beta family.</text>
</comment>
<keyword evidence="8" id="KW-0325">Glycoprotein</keyword>
<dbReference type="InterPro" id="IPR001545">
    <property type="entry name" value="Gonadotropin_bsu"/>
</dbReference>